<gene>
    <name evidence="1" type="ORF">AWB67_00002</name>
</gene>
<reference evidence="1" key="1">
    <citation type="submission" date="2016-01" db="EMBL/GenBank/DDBJ databases">
        <authorList>
            <person name="Peeters C."/>
        </authorList>
    </citation>
    <scope>NUCLEOTIDE SEQUENCE [LARGE SCALE GENOMIC DNA]</scope>
    <source>
        <strain evidence="1">LMG 22937</strain>
    </source>
</reference>
<dbReference type="RefSeq" id="WP_087654183.1">
    <property type="nucleotide sequence ID" value="NZ_FCOL02000001.1"/>
</dbReference>
<accession>A0A158ERF6</accession>
<dbReference type="AlphaFoldDB" id="A0A158ERF6"/>
<dbReference type="OrthoDB" id="8759457at2"/>
<organism evidence="1 2">
    <name type="scientific">Caballeronia terrestris</name>
    <dbReference type="NCBI Taxonomy" id="1226301"/>
    <lineage>
        <taxon>Bacteria</taxon>
        <taxon>Pseudomonadati</taxon>
        <taxon>Pseudomonadota</taxon>
        <taxon>Betaproteobacteria</taxon>
        <taxon>Burkholderiales</taxon>
        <taxon>Burkholderiaceae</taxon>
        <taxon>Caballeronia</taxon>
    </lineage>
</organism>
<keyword evidence="2" id="KW-1185">Reference proteome</keyword>
<dbReference type="EMBL" id="FCOL02000001">
    <property type="protein sequence ID" value="SAL10168.1"/>
    <property type="molecule type" value="Genomic_DNA"/>
</dbReference>
<proteinExistence type="predicted"/>
<protein>
    <submittedName>
        <fullName evidence="1">Uncharacterized protein</fullName>
    </submittedName>
</protein>
<name>A0A158ERF6_9BURK</name>
<sequence>MAVIVIKDLADSLVLDREAMTAIVGGSRTGAHPGFRARPHASGNRLFNYPGVSVPTIQTERPGPFRKKLVSK</sequence>
<comment type="caution">
    <text evidence="1">The sequence shown here is derived from an EMBL/GenBank/DDBJ whole genome shotgun (WGS) entry which is preliminary data.</text>
</comment>
<dbReference type="Proteomes" id="UP000054925">
    <property type="component" value="Unassembled WGS sequence"/>
</dbReference>
<evidence type="ECO:0000313" key="2">
    <source>
        <dbReference type="Proteomes" id="UP000054925"/>
    </source>
</evidence>
<evidence type="ECO:0000313" key="1">
    <source>
        <dbReference type="EMBL" id="SAL10168.1"/>
    </source>
</evidence>